<dbReference type="AlphaFoldDB" id="A0AAD9ELI7"/>
<dbReference type="EMBL" id="JAQOWY010000068">
    <property type="protein sequence ID" value="KAK1852753.1"/>
    <property type="molecule type" value="Genomic_DNA"/>
</dbReference>
<proteinExistence type="predicted"/>
<accession>A0AAD9ELI7</accession>
<feature type="region of interest" description="Disordered" evidence="1">
    <location>
        <begin position="1"/>
        <end position="35"/>
    </location>
</feature>
<name>A0AAD9ELI7_9PEZI</name>
<protein>
    <submittedName>
        <fullName evidence="2">Uncharacterized protein</fullName>
    </submittedName>
</protein>
<gene>
    <name evidence="2" type="ORF">CCHR01_04604</name>
</gene>
<evidence type="ECO:0000256" key="1">
    <source>
        <dbReference type="SAM" id="MobiDB-lite"/>
    </source>
</evidence>
<dbReference type="Proteomes" id="UP001243330">
    <property type="component" value="Unassembled WGS sequence"/>
</dbReference>
<evidence type="ECO:0000313" key="2">
    <source>
        <dbReference type="EMBL" id="KAK1852753.1"/>
    </source>
</evidence>
<evidence type="ECO:0000313" key="3">
    <source>
        <dbReference type="Proteomes" id="UP001243330"/>
    </source>
</evidence>
<organism evidence="2 3">
    <name type="scientific">Colletotrichum chrysophilum</name>
    <dbReference type="NCBI Taxonomy" id="1836956"/>
    <lineage>
        <taxon>Eukaryota</taxon>
        <taxon>Fungi</taxon>
        <taxon>Dikarya</taxon>
        <taxon>Ascomycota</taxon>
        <taxon>Pezizomycotina</taxon>
        <taxon>Sordariomycetes</taxon>
        <taxon>Hypocreomycetidae</taxon>
        <taxon>Glomerellales</taxon>
        <taxon>Glomerellaceae</taxon>
        <taxon>Colletotrichum</taxon>
        <taxon>Colletotrichum gloeosporioides species complex</taxon>
    </lineage>
</organism>
<keyword evidence="3" id="KW-1185">Reference proteome</keyword>
<reference evidence="2" key="1">
    <citation type="submission" date="2023-01" db="EMBL/GenBank/DDBJ databases">
        <title>Colletotrichum chrysophilum M932 genome sequence.</title>
        <authorList>
            <person name="Baroncelli R."/>
        </authorList>
    </citation>
    <scope>NUCLEOTIDE SEQUENCE</scope>
    <source>
        <strain evidence="2">M932</strain>
    </source>
</reference>
<sequence length="55" mass="5806">MSIHDHVQDPIQGQADLTSPPPLAPTGVLQSPPHPASKAGLLLPAFSFFYSNLPT</sequence>
<comment type="caution">
    <text evidence="2">The sequence shown here is derived from an EMBL/GenBank/DDBJ whole genome shotgun (WGS) entry which is preliminary data.</text>
</comment>